<dbReference type="AlphaFoldDB" id="A0A9N8PBY2"/>
<dbReference type="CDD" id="cd20558">
    <property type="entry name" value="CYCLIN_ScPCL7-like"/>
    <property type="match status" value="1"/>
</dbReference>
<comment type="caution">
    <text evidence="2">The sequence shown here is derived from an EMBL/GenBank/DDBJ whole genome shotgun (WGS) entry which is preliminary data.</text>
</comment>
<sequence>MDSTSVQAPPKPNPHQDSGRLPHDYHVDMEQTNEPLMLKDENWDLYSVSGVAAVQMLAQALQSLSNITGDVVCTTPVYQKQQVFKPQATIPEGSNPPSPDSITPPAHTPELEGSPTLAPHHCVPVHHIGAPEAKRDEPIAPPADYSPEPDLAEANALQLAAVSRRFFLKAAPPFSITDYLLRIHKFSPHSPGVYLAAASYIHRLCVVETMVPATPRTVHRLALAAIRIASKSLEDNKWTQERIARLGGISTNELRKLEISFCYLLNFDLFLRPEDLQRSMWLLQSTARQGLSVRRRLSEGFIMRLPPRLLPEAAIGA</sequence>
<dbReference type="InterPro" id="IPR013922">
    <property type="entry name" value="Cyclin_PHO80-like"/>
</dbReference>
<feature type="region of interest" description="Disordered" evidence="1">
    <location>
        <begin position="88"/>
        <end position="116"/>
    </location>
</feature>
<dbReference type="GO" id="GO:0016538">
    <property type="term" value="F:cyclin-dependent protein serine/threonine kinase regulator activity"/>
    <property type="evidence" value="ECO:0007669"/>
    <property type="project" value="TreeGrafter"/>
</dbReference>
<dbReference type="Gene3D" id="1.10.472.10">
    <property type="entry name" value="Cyclin-like"/>
    <property type="match status" value="1"/>
</dbReference>
<dbReference type="Proteomes" id="UP000716446">
    <property type="component" value="Unassembled WGS sequence"/>
</dbReference>
<evidence type="ECO:0000313" key="3">
    <source>
        <dbReference type="Proteomes" id="UP000716446"/>
    </source>
</evidence>
<dbReference type="GO" id="GO:0005634">
    <property type="term" value="C:nucleus"/>
    <property type="evidence" value="ECO:0007669"/>
    <property type="project" value="TreeGrafter"/>
</dbReference>
<reference evidence="2" key="1">
    <citation type="submission" date="2020-06" db="EMBL/GenBank/DDBJ databases">
        <authorList>
            <person name="Onetto C."/>
        </authorList>
    </citation>
    <scope>NUCLEOTIDE SEQUENCE</scope>
</reference>
<keyword evidence="3" id="KW-1185">Reference proteome</keyword>
<evidence type="ECO:0008006" key="4">
    <source>
        <dbReference type="Google" id="ProtNLM"/>
    </source>
</evidence>
<dbReference type="PANTHER" id="PTHR15615:SF32">
    <property type="entry name" value="PROTEIN KINASE COMPLEX COMPONENT, PUTATIVE (AFU_ORTHOLOGUE AFUA_2G07660)-RELATED"/>
    <property type="match status" value="1"/>
</dbReference>
<dbReference type="GO" id="GO:0019901">
    <property type="term" value="F:protein kinase binding"/>
    <property type="evidence" value="ECO:0007669"/>
    <property type="project" value="InterPro"/>
</dbReference>
<proteinExistence type="predicted"/>
<feature type="region of interest" description="Disordered" evidence="1">
    <location>
        <begin position="1"/>
        <end position="23"/>
    </location>
</feature>
<dbReference type="Pfam" id="PF08613">
    <property type="entry name" value="Cyclin"/>
    <property type="match status" value="1"/>
</dbReference>
<protein>
    <recommendedName>
        <fullName evidence="4">Cyclin-domain-containing protein</fullName>
    </recommendedName>
</protein>
<dbReference type="PANTHER" id="PTHR15615">
    <property type="match status" value="1"/>
</dbReference>
<organism evidence="2 3">
    <name type="scientific">Aureobasidium vineae</name>
    <dbReference type="NCBI Taxonomy" id="2773715"/>
    <lineage>
        <taxon>Eukaryota</taxon>
        <taxon>Fungi</taxon>
        <taxon>Dikarya</taxon>
        <taxon>Ascomycota</taxon>
        <taxon>Pezizomycotina</taxon>
        <taxon>Dothideomycetes</taxon>
        <taxon>Dothideomycetidae</taxon>
        <taxon>Dothideales</taxon>
        <taxon>Saccotheciaceae</taxon>
        <taxon>Aureobasidium</taxon>
    </lineage>
</organism>
<accession>A0A9N8PBY2</accession>
<dbReference type="GO" id="GO:0000307">
    <property type="term" value="C:cyclin-dependent protein kinase holoenzyme complex"/>
    <property type="evidence" value="ECO:0007669"/>
    <property type="project" value="TreeGrafter"/>
</dbReference>
<dbReference type="SUPFAM" id="SSF47954">
    <property type="entry name" value="Cyclin-like"/>
    <property type="match status" value="1"/>
</dbReference>
<evidence type="ECO:0000256" key="1">
    <source>
        <dbReference type="SAM" id="MobiDB-lite"/>
    </source>
</evidence>
<evidence type="ECO:0000313" key="2">
    <source>
        <dbReference type="EMBL" id="CAD0089175.1"/>
    </source>
</evidence>
<dbReference type="EMBL" id="CAIJEN010000007">
    <property type="protein sequence ID" value="CAD0089175.1"/>
    <property type="molecule type" value="Genomic_DNA"/>
</dbReference>
<gene>
    <name evidence="2" type="ORF">AWRI4619_LOCUS5639</name>
</gene>
<name>A0A9N8PBY2_9PEZI</name>
<dbReference type="InterPro" id="IPR036915">
    <property type="entry name" value="Cyclin-like_sf"/>
</dbReference>